<dbReference type="Gene3D" id="1.10.10.1320">
    <property type="entry name" value="Anti-sigma factor, zinc-finger domain"/>
    <property type="match status" value="1"/>
</dbReference>
<dbReference type="InterPro" id="IPR012807">
    <property type="entry name" value="Anti-sigma_ChrR"/>
</dbReference>
<dbReference type="Pfam" id="PF12973">
    <property type="entry name" value="Cupin_7"/>
    <property type="match status" value="1"/>
</dbReference>
<feature type="domain" description="ChrR-like cupin" evidence="1">
    <location>
        <begin position="150"/>
        <end position="227"/>
    </location>
</feature>
<reference evidence="2 3" key="1">
    <citation type="submission" date="2023-01" db="EMBL/GenBank/DDBJ databases">
        <title>Vibrio sp. KJ40-1 sp.nov, isolated from marine algae.</title>
        <authorList>
            <person name="Butt M."/>
            <person name="Kim J.M.J."/>
            <person name="Jeon C.O.C."/>
        </authorList>
    </citation>
    <scope>NUCLEOTIDE SEQUENCE [LARGE SCALE GENOMIC DNA]</scope>
    <source>
        <strain evidence="2 3">KJ40-1</strain>
    </source>
</reference>
<dbReference type="Proteomes" id="UP001210678">
    <property type="component" value="Unassembled WGS sequence"/>
</dbReference>
<dbReference type="Gene3D" id="2.60.120.10">
    <property type="entry name" value="Jelly Rolls"/>
    <property type="match status" value="1"/>
</dbReference>
<protein>
    <submittedName>
        <fullName evidence="2">ChrR family anti-sigma-E factor</fullName>
    </submittedName>
</protein>
<dbReference type="InterPro" id="IPR011051">
    <property type="entry name" value="RmlC_Cupin_sf"/>
</dbReference>
<sequence length="250" mass="27686">MINYHPSEAVLKEFVAGTLPASVAIVVASHVEMCDECQSLVSQLTAQVAMEVFDVQEETLNIEDFDFNFDESELEVESLETQSFNAQLFETQPQSVASLDMLEAITAQPVEKTATLPVTVKEIEVSGTRVALPRAMKSISLKEWQGIGKISRARLNLDDDERRMSLLHIAKGGNVPQHTHKGYEITLLLEGSFEDEMGSYHAGDFIWLDGKHTHNPMTQEGCVCLTVSSDALRFTQGVSQLINPLGKLIY</sequence>
<proteinExistence type="predicted"/>
<comment type="caution">
    <text evidence="2">The sequence shown here is derived from an EMBL/GenBank/DDBJ whole genome shotgun (WGS) entry which is preliminary data.</text>
</comment>
<name>A0ABT4YVJ4_9VIBR</name>
<dbReference type="RefSeq" id="WP_272139472.1">
    <property type="nucleotide sequence ID" value="NZ_JAQLOI010000003.1"/>
</dbReference>
<gene>
    <name evidence="2" type="ORF">PGX00_18860</name>
</gene>
<keyword evidence="3" id="KW-1185">Reference proteome</keyword>
<dbReference type="InterPro" id="IPR014710">
    <property type="entry name" value="RmlC-like_jellyroll"/>
</dbReference>
<evidence type="ECO:0000313" key="2">
    <source>
        <dbReference type="EMBL" id="MDB1125604.1"/>
    </source>
</evidence>
<evidence type="ECO:0000313" key="3">
    <source>
        <dbReference type="Proteomes" id="UP001210678"/>
    </source>
</evidence>
<organism evidence="2 3">
    <name type="scientific">Vibrio algarum</name>
    <dbReference type="NCBI Taxonomy" id="3020714"/>
    <lineage>
        <taxon>Bacteria</taxon>
        <taxon>Pseudomonadati</taxon>
        <taxon>Pseudomonadota</taxon>
        <taxon>Gammaproteobacteria</taxon>
        <taxon>Vibrionales</taxon>
        <taxon>Vibrionaceae</taxon>
        <taxon>Vibrio</taxon>
    </lineage>
</organism>
<dbReference type="SUPFAM" id="SSF51182">
    <property type="entry name" value="RmlC-like cupins"/>
    <property type="match status" value="1"/>
</dbReference>
<dbReference type="InterPro" id="IPR041916">
    <property type="entry name" value="Anti_sigma_zinc_sf"/>
</dbReference>
<dbReference type="NCBIfam" id="TIGR02451">
    <property type="entry name" value="anti_sig_ChrR"/>
    <property type="match status" value="1"/>
</dbReference>
<accession>A0ABT4YVJ4</accession>
<dbReference type="EMBL" id="JAQLOI010000003">
    <property type="protein sequence ID" value="MDB1125604.1"/>
    <property type="molecule type" value="Genomic_DNA"/>
</dbReference>
<dbReference type="InterPro" id="IPR025979">
    <property type="entry name" value="ChrR-like_cupin_dom"/>
</dbReference>
<dbReference type="CDD" id="cd20301">
    <property type="entry name" value="cupin_ChrR"/>
    <property type="match status" value="1"/>
</dbReference>
<evidence type="ECO:0000259" key="1">
    <source>
        <dbReference type="Pfam" id="PF12973"/>
    </source>
</evidence>